<dbReference type="InterPro" id="IPR033900">
    <property type="entry name" value="Gram_neg_porin_domain"/>
</dbReference>
<evidence type="ECO:0000256" key="11">
    <source>
        <dbReference type="SAM" id="SignalP"/>
    </source>
</evidence>
<keyword evidence="5" id="KW-0812">Transmembrane</keyword>
<keyword evidence="8" id="KW-0626">Porin</keyword>
<dbReference type="PANTHER" id="PTHR34501">
    <property type="entry name" value="PROTEIN YDDL-RELATED"/>
    <property type="match status" value="1"/>
</dbReference>
<evidence type="ECO:0000256" key="3">
    <source>
        <dbReference type="ARBA" id="ARBA00022448"/>
    </source>
</evidence>
<evidence type="ECO:0000256" key="10">
    <source>
        <dbReference type="ARBA" id="ARBA00023237"/>
    </source>
</evidence>
<sequence>MKHAQKIALFMAAGMVSAGAHAADFEVADGTTLTLGGEVVLNYLSKDTKGGDSETEFTDDGSLVLIGAERDLGNGYGAYVEAEFEYNTLGEGDGDISRGASVFGFTGDFGEIQIGDSDNVFEDLITDAIDPFENASLADTDRTPEDSMITYYSPDMGGFSYRLQTRVKDENDVLVEKGDGGNPPEVKPSGNEVSLIAAAAYDFGGITLSAGYDNRGSVDTEDGDAVFESEDAVMGLAAVADITSNAEASFRYARQDNKSGDDLDLTGAALVYNYGPGDVYGAVQGVSQDGEDSRTQVAGGVNYGVADGLLIFAEYGNFDGVSAGDKDKLAVAGLILEY</sequence>
<comment type="caution">
    <text evidence="13">The sequence shown here is derived from an EMBL/GenBank/DDBJ whole genome shotgun (WGS) entry which is preliminary data.</text>
</comment>
<evidence type="ECO:0000256" key="6">
    <source>
        <dbReference type="ARBA" id="ARBA00022729"/>
    </source>
</evidence>
<keyword evidence="10" id="KW-0998">Cell outer membrane</keyword>
<keyword evidence="7" id="KW-0406">Ion transport</keyword>
<dbReference type="GO" id="GO:0006811">
    <property type="term" value="P:monoatomic ion transport"/>
    <property type="evidence" value="ECO:0007669"/>
    <property type="project" value="UniProtKB-KW"/>
</dbReference>
<organism evidence="13 14">
    <name type="scientific">Spiribacter vilamensis</name>
    <dbReference type="NCBI Taxonomy" id="531306"/>
    <lineage>
        <taxon>Bacteria</taxon>
        <taxon>Pseudomonadati</taxon>
        <taxon>Pseudomonadota</taxon>
        <taxon>Gammaproteobacteria</taxon>
        <taxon>Chromatiales</taxon>
        <taxon>Ectothiorhodospiraceae</taxon>
        <taxon>Spiribacter</taxon>
    </lineage>
</organism>
<comment type="subcellular location">
    <subcellularLocation>
        <location evidence="1">Cell outer membrane</location>
        <topology evidence="1">Multi-pass membrane protein</topology>
    </subcellularLocation>
</comment>
<evidence type="ECO:0000256" key="2">
    <source>
        <dbReference type="ARBA" id="ARBA00011233"/>
    </source>
</evidence>
<keyword evidence="14" id="KW-1185">Reference proteome</keyword>
<dbReference type="AlphaFoldDB" id="A0A4Q8D1B1"/>
<accession>A0A4Q8D1B1</accession>
<keyword evidence="9" id="KW-0472">Membrane</keyword>
<evidence type="ECO:0000256" key="5">
    <source>
        <dbReference type="ARBA" id="ARBA00022692"/>
    </source>
</evidence>
<dbReference type="Gene3D" id="2.40.160.10">
    <property type="entry name" value="Porin"/>
    <property type="match status" value="1"/>
</dbReference>
<protein>
    <submittedName>
        <fullName evidence="13">Putative porin</fullName>
    </submittedName>
</protein>
<dbReference type="Proteomes" id="UP000292298">
    <property type="component" value="Unassembled WGS sequence"/>
</dbReference>
<name>A0A4Q8D1B1_9GAMM</name>
<dbReference type="InterPro" id="IPR023614">
    <property type="entry name" value="Porin_dom_sf"/>
</dbReference>
<evidence type="ECO:0000256" key="9">
    <source>
        <dbReference type="ARBA" id="ARBA00023136"/>
    </source>
</evidence>
<feature type="signal peptide" evidence="11">
    <location>
        <begin position="1"/>
        <end position="22"/>
    </location>
</feature>
<dbReference type="InterPro" id="IPR050298">
    <property type="entry name" value="Gram-neg_bact_OMP"/>
</dbReference>
<dbReference type="OrthoDB" id="625456at2"/>
<feature type="domain" description="Porin" evidence="12">
    <location>
        <begin position="11"/>
        <end position="319"/>
    </location>
</feature>
<dbReference type="EMBL" id="SHLI01000001">
    <property type="protein sequence ID" value="RZU99146.1"/>
    <property type="molecule type" value="Genomic_DNA"/>
</dbReference>
<keyword evidence="3" id="KW-0813">Transport</keyword>
<evidence type="ECO:0000256" key="1">
    <source>
        <dbReference type="ARBA" id="ARBA00004571"/>
    </source>
</evidence>
<comment type="subunit">
    <text evidence="2">Homotrimer.</text>
</comment>
<evidence type="ECO:0000256" key="8">
    <source>
        <dbReference type="ARBA" id="ARBA00023114"/>
    </source>
</evidence>
<evidence type="ECO:0000256" key="7">
    <source>
        <dbReference type="ARBA" id="ARBA00023065"/>
    </source>
</evidence>
<evidence type="ECO:0000256" key="4">
    <source>
        <dbReference type="ARBA" id="ARBA00022452"/>
    </source>
</evidence>
<dbReference type="GO" id="GO:0015288">
    <property type="term" value="F:porin activity"/>
    <property type="evidence" value="ECO:0007669"/>
    <property type="project" value="UniProtKB-KW"/>
</dbReference>
<dbReference type="Pfam" id="PF13609">
    <property type="entry name" value="Porin_4"/>
    <property type="match status" value="1"/>
</dbReference>
<evidence type="ECO:0000313" key="13">
    <source>
        <dbReference type="EMBL" id="RZU99146.1"/>
    </source>
</evidence>
<dbReference type="RefSeq" id="WP_130503401.1">
    <property type="nucleotide sequence ID" value="NZ_SHLI01000001.1"/>
</dbReference>
<keyword evidence="4" id="KW-1134">Transmembrane beta strand</keyword>
<dbReference type="GO" id="GO:0046930">
    <property type="term" value="C:pore complex"/>
    <property type="evidence" value="ECO:0007669"/>
    <property type="project" value="UniProtKB-KW"/>
</dbReference>
<gene>
    <name evidence="13" type="ORF">EV698_1426</name>
</gene>
<feature type="chain" id="PRO_5020876173" evidence="11">
    <location>
        <begin position="23"/>
        <end position="338"/>
    </location>
</feature>
<proteinExistence type="predicted"/>
<dbReference type="SUPFAM" id="SSF56935">
    <property type="entry name" value="Porins"/>
    <property type="match status" value="1"/>
</dbReference>
<dbReference type="PANTHER" id="PTHR34501:SF9">
    <property type="entry name" value="MAJOR OUTER MEMBRANE PROTEIN P.IA"/>
    <property type="match status" value="1"/>
</dbReference>
<evidence type="ECO:0000313" key="14">
    <source>
        <dbReference type="Proteomes" id="UP000292298"/>
    </source>
</evidence>
<keyword evidence="6 11" id="KW-0732">Signal</keyword>
<dbReference type="GO" id="GO:0009279">
    <property type="term" value="C:cell outer membrane"/>
    <property type="evidence" value="ECO:0007669"/>
    <property type="project" value="UniProtKB-SubCell"/>
</dbReference>
<reference evidence="13 14" key="1">
    <citation type="submission" date="2019-02" db="EMBL/GenBank/DDBJ databases">
        <title>Genomic Encyclopedia of Type Strains, Phase IV (KMG-IV): sequencing the most valuable type-strain genomes for metagenomic binning, comparative biology and taxonomic classification.</title>
        <authorList>
            <person name="Goeker M."/>
        </authorList>
    </citation>
    <scope>NUCLEOTIDE SEQUENCE [LARGE SCALE GENOMIC DNA]</scope>
    <source>
        <strain evidence="13 14">DSM 21056</strain>
    </source>
</reference>
<evidence type="ECO:0000259" key="12">
    <source>
        <dbReference type="Pfam" id="PF13609"/>
    </source>
</evidence>